<organism evidence="6 7">
    <name type="scientific">Circinella minor</name>
    <dbReference type="NCBI Taxonomy" id="1195481"/>
    <lineage>
        <taxon>Eukaryota</taxon>
        <taxon>Fungi</taxon>
        <taxon>Fungi incertae sedis</taxon>
        <taxon>Mucoromycota</taxon>
        <taxon>Mucoromycotina</taxon>
        <taxon>Mucoromycetes</taxon>
        <taxon>Mucorales</taxon>
        <taxon>Lichtheimiaceae</taxon>
        <taxon>Circinella</taxon>
    </lineage>
</organism>
<gene>
    <name evidence="6" type="ORF">INT45_004127</name>
</gene>
<reference evidence="6 7" key="1">
    <citation type="submission" date="2020-12" db="EMBL/GenBank/DDBJ databases">
        <title>Metabolic potential, ecology and presence of endohyphal bacteria is reflected in genomic diversity of Mucoromycotina.</title>
        <authorList>
            <person name="Muszewska A."/>
            <person name="Okrasinska A."/>
            <person name="Steczkiewicz K."/>
            <person name="Drgas O."/>
            <person name="Orlowska M."/>
            <person name="Perlinska-Lenart U."/>
            <person name="Aleksandrzak-Piekarczyk T."/>
            <person name="Szatraj K."/>
            <person name="Zielenkiewicz U."/>
            <person name="Pilsyk S."/>
            <person name="Malc E."/>
            <person name="Mieczkowski P."/>
            <person name="Kruszewska J.S."/>
            <person name="Biernat P."/>
            <person name="Pawlowska J."/>
        </authorList>
    </citation>
    <scope>NUCLEOTIDE SEQUENCE [LARGE SCALE GENOMIC DNA]</scope>
    <source>
        <strain evidence="6 7">CBS 142.35</strain>
    </source>
</reference>
<dbReference type="AlphaFoldDB" id="A0A8H7RW41"/>
<dbReference type="InterPro" id="IPR008152">
    <property type="entry name" value="Clathrin_a/b/g-adaptin_app_Ig"/>
</dbReference>
<comment type="caution">
    <text evidence="6">The sequence shown here is derived from an EMBL/GenBank/DDBJ whole genome shotgun (WGS) entry which is preliminary data.</text>
</comment>
<evidence type="ECO:0000256" key="2">
    <source>
        <dbReference type="ARBA" id="ARBA00022448"/>
    </source>
</evidence>
<feature type="domain" description="GAE" evidence="5">
    <location>
        <begin position="1"/>
        <end position="70"/>
    </location>
</feature>
<dbReference type="GO" id="GO:0016192">
    <property type="term" value="P:vesicle-mediated transport"/>
    <property type="evidence" value="ECO:0007669"/>
    <property type="project" value="InterPro"/>
</dbReference>
<dbReference type="Pfam" id="PF02883">
    <property type="entry name" value="Alpha_adaptinC2"/>
    <property type="match status" value="1"/>
</dbReference>
<evidence type="ECO:0000256" key="3">
    <source>
        <dbReference type="ARBA" id="ARBA00022927"/>
    </source>
</evidence>
<dbReference type="GO" id="GO:0016482">
    <property type="term" value="P:cytosolic transport"/>
    <property type="evidence" value="ECO:0007669"/>
    <property type="project" value="UniProtKB-ARBA"/>
</dbReference>
<evidence type="ECO:0000256" key="1">
    <source>
        <dbReference type="ARBA" id="ARBA00004555"/>
    </source>
</evidence>
<comment type="subcellular location">
    <subcellularLocation>
        <location evidence="1">Golgi apparatus</location>
    </subcellularLocation>
</comment>
<keyword evidence="7" id="KW-1185">Reference proteome</keyword>
<keyword evidence="4" id="KW-0333">Golgi apparatus</keyword>
<dbReference type="Proteomes" id="UP000646827">
    <property type="component" value="Unassembled WGS sequence"/>
</dbReference>
<dbReference type="PROSITE" id="PS50180">
    <property type="entry name" value="GAE"/>
    <property type="match status" value="1"/>
</dbReference>
<dbReference type="InterPro" id="IPR008153">
    <property type="entry name" value="GAE_dom"/>
</dbReference>
<accession>A0A8H7RW41</accession>
<dbReference type="EMBL" id="JAEPRB010000344">
    <property type="protein sequence ID" value="KAG2216931.1"/>
    <property type="molecule type" value="Genomic_DNA"/>
</dbReference>
<keyword evidence="3" id="KW-0653">Protein transport</keyword>
<dbReference type="Gene3D" id="2.60.40.1230">
    <property type="match status" value="1"/>
</dbReference>
<dbReference type="GO" id="GO:0005829">
    <property type="term" value="C:cytosol"/>
    <property type="evidence" value="ECO:0007669"/>
    <property type="project" value="GOC"/>
</dbReference>
<evidence type="ECO:0000256" key="4">
    <source>
        <dbReference type="ARBA" id="ARBA00023034"/>
    </source>
</evidence>
<dbReference type="GO" id="GO:0005794">
    <property type="term" value="C:Golgi apparatus"/>
    <property type="evidence" value="ECO:0007669"/>
    <property type="project" value="UniProtKB-SubCell"/>
</dbReference>
<dbReference type="OrthoDB" id="447025at2759"/>
<keyword evidence="2" id="KW-0813">Transport</keyword>
<dbReference type="GO" id="GO:0006886">
    <property type="term" value="P:intracellular protein transport"/>
    <property type="evidence" value="ECO:0007669"/>
    <property type="project" value="InterPro"/>
</dbReference>
<dbReference type="InterPro" id="IPR013041">
    <property type="entry name" value="Clathrin_app_Ig-like_sf"/>
</dbReference>
<evidence type="ECO:0000313" key="6">
    <source>
        <dbReference type="EMBL" id="KAG2216931.1"/>
    </source>
</evidence>
<evidence type="ECO:0000259" key="5">
    <source>
        <dbReference type="PROSITE" id="PS50180"/>
    </source>
</evidence>
<evidence type="ECO:0000313" key="7">
    <source>
        <dbReference type="Proteomes" id="UP000646827"/>
    </source>
</evidence>
<proteinExistence type="predicted"/>
<name>A0A8H7RW41_9FUNG</name>
<sequence>MELQLAAPKTMQINMGRVSSSVIPPKSFKSVFQNITLHNPNNELLRLRFKVTYDQLGVQMEQIGEYCCHKNI</sequence>
<protein>
    <recommendedName>
        <fullName evidence="5">GAE domain-containing protein</fullName>
    </recommendedName>
</protein>
<dbReference type="SUPFAM" id="SSF49348">
    <property type="entry name" value="Clathrin adaptor appendage domain"/>
    <property type="match status" value="1"/>
</dbReference>